<dbReference type="Proteomes" id="UP001345963">
    <property type="component" value="Unassembled WGS sequence"/>
</dbReference>
<feature type="region of interest" description="Disordered" evidence="1">
    <location>
        <begin position="32"/>
        <end position="68"/>
    </location>
</feature>
<feature type="compositionally biased region" description="Pro residues" evidence="1">
    <location>
        <begin position="42"/>
        <end position="51"/>
    </location>
</feature>
<proteinExistence type="predicted"/>
<protein>
    <submittedName>
        <fullName evidence="2">Uncharacterized protein</fullName>
    </submittedName>
</protein>
<accession>A0ABU7BV45</accession>
<evidence type="ECO:0000256" key="1">
    <source>
        <dbReference type="SAM" id="MobiDB-lite"/>
    </source>
</evidence>
<sequence length="68" mass="7235">MFSYSSASFSDNGTCNKCSIFVALEARVSELEAEPPRVAPRSSPPAEPTQPGPQAGGVTIFPAQRHTR</sequence>
<name>A0ABU7BV45_9TELE</name>
<keyword evidence="3" id="KW-1185">Reference proteome</keyword>
<evidence type="ECO:0000313" key="2">
    <source>
        <dbReference type="EMBL" id="MED6253420.1"/>
    </source>
</evidence>
<comment type="caution">
    <text evidence="2">The sequence shown here is derived from an EMBL/GenBank/DDBJ whole genome shotgun (WGS) entry which is preliminary data.</text>
</comment>
<reference evidence="2 3" key="1">
    <citation type="submission" date="2021-07" db="EMBL/GenBank/DDBJ databases">
        <authorList>
            <person name="Palmer J.M."/>
        </authorList>
    </citation>
    <scope>NUCLEOTIDE SEQUENCE [LARGE SCALE GENOMIC DNA]</scope>
    <source>
        <strain evidence="2 3">AT_MEX2019</strain>
        <tissue evidence="2">Muscle</tissue>
    </source>
</reference>
<organism evidence="2 3">
    <name type="scientific">Ataeniobius toweri</name>
    <dbReference type="NCBI Taxonomy" id="208326"/>
    <lineage>
        <taxon>Eukaryota</taxon>
        <taxon>Metazoa</taxon>
        <taxon>Chordata</taxon>
        <taxon>Craniata</taxon>
        <taxon>Vertebrata</taxon>
        <taxon>Euteleostomi</taxon>
        <taxon>Actinopterygii</taxon>
        <taxon>Neopterygii</taxon>
        <taxon>Teleostei</taxon>
        <taxon>Neoteleostei</taxon>
        <taxon>Acanthomorphata</taxon>
        <taxon>Ovalentaria</taxon>
        <taxon>Atherinomorphae</taxon>
        <taxon>Cyprinodontiformes</taxon>
        <taxon>Goodeidae</taxon>
        <taxon>Ataeniobius</taxon>
    </lineage>
</organism>
<evidence type="ECO:0000313" key="3">
    <source>
        <dbReference type="Proteomes" id="UP001345963"/>
    </source>
</evidence>
<dbReference type="EMBL" id="JAHUTI010066523">
    <property type="protein sequence ID" value="MED6253420.1"/>
    <property type="molecule type" value="Genomic_DNA"/>
</dbReference>
<gene>
    <name evidence="2" type="ORF">ATANTOWER_029224</name>
</gene>